<proteinExistence type="predicted"/>
<reference evidence="3 4" key="1">
    <citation type="journal article" date="2015" name="Microbiome">
        <title>Genomic resolution of linkages in carbon, nitrogen, and sulfur cycling among widespread estuary sediment bacteria.</title>
        <authorList>
            <person name="Baker B.J."/>
            <person name="Lazar C.S."/>
            <person name="Teske A.P."/>
            <person name="Dick G.J."/>
        </authorList>
    </citation>
    <scope>NUCLEOTIDE SEQUENCE [LARGE SCALE GENOMIC DNA]</scope>
    <source>
        <strain evidence="3">SM23_60</strain>
    </source>
</reference>
<dbReference type="Pfam" id="PF14268">
    <property type="entry name" value="YoaP"/>
    <property type="match status" value="1"/>
</dbReference>
<evidence type="ECO:0000259" key="2">
    <source>
        <dbReference type="Pfam" id="PF14268"/>
    </source>
</evidence>
<dbReference type="Proteomes" id="UP000051096">
    <property type="component" value="Unassembled WGS sequence"/>
</dbReference>
<dbReference type="Gene3D" id="3.40.630.30">
    <property type="match status" value="1"/>
</dbReference>
<dbReference type="InterPro" id="IPR016181">
    <property type="entry name" value="Acyl_CoA_acyltransferase"/>
</dbReference>
<evidence type="ECO:0000313" key="4">
    <source>
        <dbReference type="Proteomes" id="UP000051096"/>
    </source>
</evidence>
<evidence type="ECO:0000259" key="1">
    <source>
        <dbReference type="Pfam" id="PF00583"/>
    </source>
</evidence>
<protein>
    <recommendedName>
        <fullName evidence="5">N-acetyltransferase domain-containing protein</fullName>
    </recommendedName>
</protein>
<evidence type="ECO:0000313" key="3">
    <source>
        <dbReference type="EMBL" id="KPK73215.1"/>
    </source>
</evidence>
<feature type="domain" description="YoaP-like" evidence="2">
    <location>
        <begin position="215"/>
        <end position="256"/>
    </location>
</feature>
<dbReference type="InterPro" id="IPR025685">
    <property type="entry name" value="YoaP-like_dom"/>
</dbReference>
<evidence type="ECO:0008006" key="5">
    <source>
        <dbReference type="Google" id="ProtNLM"/>
    </source>
</evidence>
<dbReference type="Pfam" id="PF00583">
    <property type="entry name" value="Acetyltransf_1"/>
    <property type="match status" value="1"/>
</dbReference>
<dbReference type="EMBL" id="LJUO01000013">
    <property type="protein sequence ID" value="KPK73215.1"/>
    <property type="molecule type" value="Genomic_DNA"/>
</dbReference>
<dbReference type="CDD" id="cd04301">
    <property type="entry name" value="NAT_SF"/>
    <property type="match status" value="1"/>
</dbReference>
<feature type="domain" description="N-acetyltransferase" evidence="1">
    <location>
        <begin position="30"/>
        <end position="147"/>
    </location>
</feature>
<accession>A0A0S8GJR0</accession>
<organism evidence="3 4">
    <name type="scientific">candidate division WOR_3 bacterium SM23_60</name>
    <dbReference type="NCBI Taxonomy" id="1703780"/>
    <lineage>
        <taxon>Bacteria</taxon>
        <taxon>Bacteria division WOR-3</taxon>
    </lineage>
</organism>
<comment type="caution">
    <text evidence="3">The sequence shown here is derived from an EMBL/GenBank/DDBJ whole genome shotgun (WGS) entry which is preliminary data.</text>
</comment>
<dbReference type="AlphaFoldDB" id="A0A0S8GJR0"/>
<dbReference type="SUPFAM" id="SSF55729">
    <property type="entry name" value="Acyl-CoA N-acyltransferases (Nat)"/>
    <property type="match status" value="1"/>
</dbReference>
<name>A0A0S8GJR0_UNCW3</name>
<gene>
    <name evidence="3" type="ORF">AMJ87_02355</name>
</gene>
<sequence length="264" mass="30369">MGREKRIEKSKTGVSIVNIDKTNITQYAPTCFLNPNNEGYQIKLRWIKKRFSEGLKIKLLYARNEAKCSGFIEYIRGEYAWRAVDAKGYMFIHCIWISPNKNKRKGYGSLLVKECIKDAKKGGKYGVAVVTSEGPFMAGKELFLRNGFKSVAQAKPSYELMIRTIKKGSLPKFRDSGKQLQKYKGLNIIYSNQCPWVARSINELREIVKKRGLKLRTIELRNAKQAQNAPSPYAIFNLVYNGRLLVDHYVSARRFQNILNKEII</sequence>
<dbReference type="InterPro" id="IPR000182">
    <property type="entry name" value="GNAT_dom"/>
</dbReference>
<dbReference type="GO" id="GO:0016747">
    <property type="term" value="F:acyltransferase activity, transferring groups other than amino-acyl groups"/>
    <property type="evidence" value="ECO:0007669"/>
    <property type="project" value="InterPro"/>
</dbReference>